<protein>
    <submittedName>
        <fullName evidence="2">Uncharacterized protein</fullName>
    </submittedName>
</protein>
<proteinExistence type="predicted"/>
<name>A0A915KRG3_ROMCU</name>
<dbReference type="AlphaFoldDB" id="A0A915KRG3"/>
<organism evidence="1 2">
    <name type="scientific">Romanomermis culicivorax</name>
    <name type="common">Nematode worm</name>
    <dbReference type="NCBI Taxonomy" id="13658"/>
    <lineage>
        <taxon>Eukaryota</taxon>
        <taxon>Metazoa</taxon>
        <taxon>Ecdysozoa</taxon>
        <taxon>Nematoda</taxon>
        <taxon>Enoplea</taxon>
        <taxon>Dorylaimia</taxon>
        <taxon>Mermithida</taxon>
        <taxon>Mermithoidea</taxon>
        <taxon>Mermithidae</taxon>
        <taxon>Romanomermis</taxon>
    </lineage>
</organism>
<dbReference type="Proteomes" id="UP000887565">
    <property type="component" value="Unplaced"/>
</dbReference>
<keyword evidence="1" id="KW-1185">Reference proteome</keyword>
<evidence type="ECO:0000313" key="2">
    <source>
        <dbReference type="WBParaSite" id="nRc.2.0.1.t41479-RA"/>
    </source>
</evidence>
<evidence type="ECO:0000313" key="1">
    <source>
        <dbReference type="Proteomes" id="UP000887565"/>
    </source>
</evidence>
<dbReference type="WBParaSite" id="nRc.2.0.1.t41479-RA">
    <property type="protein sequence ID" value="nRc.2.0.1.t41479-RA"/>
    <property type="gene ID" value="nRc.2.0.1.g41479"/>
</dbReference>
<reference evidence="2" key="1">
    <citation type="submission" date="2022-11" db="UniProtKB">
        <authorList>
            <consortium name="WormBaseParasite"/>
        </authorList>
    </citation>
    <scope>IDENTIFICATION</scope>
</reference>
<sequence length="119" mass="13485">MDYVRRSLRKTSEEICNYTGVASRRIGQAAATPEGGIGVTGSHDSGIVDFTDNYTIHYTFLSAERRKAMLTLKGMTRDGSITLWDEHFKSVLLILLETLGDNDQEIRVQALRTLQEIWY</sequence>
<accession>A0A915KRG3</accession>